<dbReference type="InterPro" id="IPR036812">
    <property type="entry name" value="NAD(P)_OxRdtase_dom_sf"/>
</dbReference>
<sequence>MAASNDARGSTLESGFLAAETGGRYILKPDQPAALLAAWETMISLLTTTTKVKAIGVSNFSTTHLKPLLHTSHPPMINQIEIHPYFPNTHLISFCAQHKIQAVAYSPLGSQGQTVRQGQTVATNLRLKHHDTTTRPLL</sequence>
<dbReference type="InterPro" id="IPR023210">
    <property type="entry name" value="NADP_OxRdtase_dom"/>
</dbReference>
<dbReference type="InterPro" id="IPR018170">
    <property type="entry name" value="Aldo/ket_reductase_CS"/>
</dbReference>
<comment type="caution">
    <text evidence="3">The sequence shown here is derived from an EMBL/GenBank/DDBJ whole genome shotgun (WGS) entry which is preliminary data.</text>
</comment>
<dbReference type="AlphaFoldDB" id="H0EN82"/>
<dbReference type="Proteomes" id="UP000005446">
    <property type="component" value="Unassembled WGS sequence"/>
</dbReference>
<gene>
    <name evidence="3" type="ORF">M7I_4085</name>
</gene>
<evidence type="ECO:0000256" key="1">
    <source>
        <dbReference type="ARBA" id="ARBA00023002"/>
    </source>
</evidence>
<evidence type="ECO:0000259" key="2">
    <source>
        <dbReference type="Pfam" id="PF00248"/>
    </source>
</evidence>
<organism evidence="3 4">
    <name type="scientific">Glarea lozoyensis (strain ATCC 74030 / MF5533)</name>
    <dbReference type="NCBI Taxonomy" id="1104152"/>
    <lineage>
        <taxon>Eukaryota</taxon>
        <taxon>Fungi</taxon>
        <taxon>Dikarya</taxon>
        <taxon>Ascomycota</taxon>
        <taxon>Pezizomycotina</taxon>
        <taxon>Leotiomycetes</taxon>
        <taxon>Helotiales</taxon>
        <taxon>Helotiaceae</taxon>
        <taxon>Glarea</taxon>
    </lineage>
</organism>
<dbReference type="Gene3D" id="3.20.20.100">
    <property type="entry name" value="NADP-dependent oxidoreductase domain"/>
    <property type="match status" value="1"/>
</dbReference>
<feature type="domain" description="NADP-dependent oxidoreductase" evidence="2">
    <location>
        <begin position="49"/>
        <end position="114"/>
    </location>
</feature>
<name>H0EN82_GLAL7</name>
<proteinExistence type="predicted"/>
<dbReference type="HOGENOM" id="CLU_1855459_0_0_1"/>
<protein>
    <submittedName>
        <fullName evidence="3">Putative reductase 1</fullName>
    </submittedName>
</protein>
<dbReference type="PROSITE" id="PS00062">
    <property type="entry name" value="ALDOKETO_REDUCTASE_2"/>
    <property type="match status" value="1"/>
</dbReference>
<dbReference type="EMBL" id="AGUE01000101">
    <property type="protein sequence ID" value="EHL00003.1"/>
    <property type="molecule type" value="Genomic_DNA"/>
</dbReference>
<dbReference type="OrthoDB" id="416253at2759"/>
<reference evidence="3 4" key="1">
    <citation type="journal article" date="2012" name="Eukaryot. Cell">
        <title>Genome sequence of the fungus Glarea lozoyensis: the first genome sequence of a species from the Helotiaceae family.</title>
        <authorList>
            <person name="Youssar L."/>
            <person name="Gruening B.A."/>
            <person name="Erxleben A."/>
            <person name="Guenther S."/>
            <person name="Huettel W."/>
        </authorList>
    </citation>
    <scope>NUCLEOTIDE SEQUENCE [LARGE SCALE GENOMIC DNA]</scope>
    <source>
        <strain evidence="4">ATCC 74030 / MF5533</strain>
    </source>
</reference>
<dbReference type="InterPro" id="IPR020471">
    <property type="entry name" value="AKR"/>
</dbReference>
<evidence type="ECO:0000313" key="4">
    <source>
        <dbReference type="Proteomes" id="UP000005446"/>
    </source>
</evidence>
<evidence type="ECO:0000313" key="3">
    <source>
        <dbReference type="EMBL" id="EHL00003.1"/>
    </source>
</evidence>
<keyword evidence="4" id="KW-1185">Reference proteome</keyword>
<dbReference type="PRINTS" id="PR00069">
    <property type="entry name" value="ALDKETRDTASE"/>
</dbReference>
<accession>H0EN82</accession>
<dbReference type="SUPFAM" id="SSF51430">
    <property type="entry name" value="NAD(P)-linked oxidoreductase"/>
    <property type="match status" value="1"/>
</dbReference>
<dbReference type="Pfam" id="PF00248">
    <property type="entry name" value="Aldo_ket_red"/>
    <property type="match status" value="1"/>
</dbReference>
<keyword evidence="1" id="KW-0560">Oxidoreductase</keyword>
<dbReference type="GO" id="GO:0016491">
    <property type="term" value="F:oxidoreductase activity"/>
    <property type="evidence" value="ECO:0007669"/>
    <property type="project" value="UniProtKB-KW"/>
</dbReference>
<dbReference type="InParanoid" id="H0EN82"/>
<dbReference type="PANTHER" id="PTHR11732">
    <property type="entry name" value="ALDO/KETO REDUCTASE"/>
    <property type="match status" value="1"/>
</dbReference>